<dbReference type="Pfam" id="PF00005">
    <property type="entry name" value="ABC_tran"/>
    <property type="match status" value="1"/>
</dbReference>
<dbReference type="PANTHER" id="PTHR43067:SF3">
    <property type="entry name" value="MALTOSE ABC TRANSPORTER, ATP-BINDING PROTEIN"/>
    <property type="match status" value="1"/>
</dbReference>
<organism evidence="5">
    <name type="scientific">Ignisphaera aggregans</name>
    <dbReference type="NCBI Taxonomy" id="334771"/>
    <lineage>
        <taxon>Archaea</taxon>
        <taxon>Thermoproteota</taxon>
        <taxon>Thermoprotei</taxon>
        <taxon>Desulfurococcales</taxon>
        <taxon>Desulfurococcaceae</taxon>
        <taxon>Ignisphaera</taxon>
    </lineage>
</organism>
<evidence type="ECO:0000313" key="5">
    <source>
        <dbReference type="EMBL" id="HHP81678.1"/>
    </source>
</evidence>
<dbReference type="InterPro" id="IPR003439">
    <property type="entry name" value="ABC_transporter-like_ATP-bd"/>
</dbReference>
<gene>
    <name evidence="5" type="ORF">ENM84_03345</name>
</gene>
<dbReference type="InterPro" id="IPR003593">
    <property type="entry name" value="AAA+_ATPase"/>
</dbReference>
<dbReference type="CDD" id="cd03257">
    <property type="entry name" value="ABC_NikE_OppD_transporters"/>
    <property type="match status" value="1"/>
</dbReference>
<proteinExistence type="predicted"/>
<dbReference type="Gene3D" id="3.40.50.300">
    <property type="entry name" value="P-loop containing nucleotide triphosphate hydrolases"/>
    <property type="match status" value="1"/>
</dbReference>
<accession>A0A7C5TFZ6</accession>
<dbReference type="Pfam" id="PF08352">
    <property type="entry name" value="oligo_HPY"/>
    <property type="match status" value="1"/>
</dbReference>
<dbReference type="SUPFAM" id="SSF52540">
    <property type="entry name" value="P-loop containing nucleoside triphosphate hydrolases"/>
    <property type="match status" value="1"/>
</dbReference>
<dbReference type="PROSITE" id="PS50893">
    <property type="entry name" value="ABC_TRANSPORTER_2"/>
    <property type="match status" value="1"/>
</dbReference>
<dbReference type="PANTHER" id="PTHR43067">
    <property type="entry name" value="OLIGOPEPTIDE/DIPEPTIDE ABC TRANSPORTER, ATPASE SUBUNIT"/>
    <property type="match status" value="1"/>
</dbReference>
<dbReference type="InterPro" id="IPR017871">
    <property type="entry name" value="ABC_transporter-like_CS"/>
</dbReference>
<evidence type="ECO:0000256" key="3">
    <source>
        <dbReference type="ARBA" id="ARBA00022840"/>
    </source>
</evidence>
<dbReference type="NCBIfam" id="TIGR01727">
    <property type="entry name" value="oligo_HPY"/>
    <property type="match status" value="1"/>
</dbReference>
<sequence length="328" mass="37403">MSGEDSIVLRANNVYGEYIVSPTTSIKAVNDVSIELRRNEIIGIAGESGCGKSTLIKILYGYISYPLTARGRVLLNNKGNSIDVLSVSEDYKRENIWWGVVSYIPQNSMNVLNPFMRIGDHFSELLRKHLKIEKDEAYKIAEEYIVDMGMRKDILKAFPHQLSGGMRQRIVVALALLLKPSIVFADEPTTAVDVVLQKVLLHFLMDKQRELRNALTIVTHDMGVHAMVTQRIVVMYAGRVVEEAPTEPLFEDPKHPYTQALISSLPRLGDESPRKGLWGTPPDLKNPPPGCEFHPRCPYAMDICRREEPMFTKYENEWKVRCWLYLKR</sequence>
<dbReference type="AlphaFoldDB" id="A0A7C5TFZ6"/>
<comment type="caution">
    <text evidence="5">The sequence shown here is derived from an EMBL/GenBank/DDBJ whole genome shotgun (WGS) entry which is preliminary data.</text>
</comment>
<dbReference type="SMART" id="SM00382">
    <property type="entry name" value="AAA"/>
    <property type="match status" value="1"/>
</dbReference>
<dbReference type="InterPro" id="IPR027417">
    <property type="entry name" value="P-loop_NTPase"/>
</dbReference>
<dbReference type="GO" id="GO:0015833">
    <property type="term" value="P:peptide transport"/>
    <property type="evidence" value="ECO:0007669"/>
    <property type="project" value="InterPro"/>
</dbReference>
<dbReference type="InterPro" id="IPR013563">
    <property type="entry name" value="Oligopep_ABC_C"/>
</dbReference>
<dbReference type="EMBL" id="DRZI01000141">
    <property type="protein sequence ID" value="HHP81678.1"/>
    <property type="molecule type" value="Genomic_DNA"/>
</dbReference>
<keyword evidence="1" id="KW-0813">Transport</keyword>
<dbReference type="PROSITE" id="PS00211">
    <property type="entry name" value="ABC_TRANSPORTER_1"/>
    <property type="match status" value="1"/>
</dbReference>
<keyword evidence="2" id="KW-0547">Nucleotide-binding</keyword>
<keyword evidence="3 5" id="KW-0067">ATP-binding</keyword>
<name>A0A7C5TFZ6_9CREN</name>
<protein>
    <submittedName>
        <fullName evidence="5">ABC transporter ATP-binding protein</fullName>
    </submittedName>
</protein>
<evidence type="ECO:0000259" key="4">
    <source>
        <dbReference type="PROSITE" id="PS50893"/>
    </source>
</evidence>
<evidence type="ECO:0000256" key="1">
    <source>
        <dbReference type="ARBA" id="ARBA00022448"/>
    </source>
</evidence>
<dbReference type="GO" id="GO:0005524">
    <property type="term" value="F:ATP binding"/>
    <property type="evidence" value="ECO:0007669"/>
    <property type="project" value="UniProtKB-KW"/>
</dbReference>
<reference evidence="5" key="1">
    <citation type="journal article" date="2020" name="mSystems">
        <title>Genome- and Community-Level Interaction Insights into Carbon Utilization and Element Cycling Functions of Hydrothermarchaeota in Hydrothermal Sediment.</title>
        <authorList>
            <person name="Zhou Z."/>
            <person name="Liu Y."/>
            <person name="Xu W."/>
            <person name="Pan J."/>
            <person name="Luo Z.H."/>
            <person name="Li M."/>
        </authorList>
    </citation>
    <scope>NUCLEOTIDE SEQUENCE [LARGE SCALE GENOMIC DNA]</scope>
    <source>
        <strain evidence="5">SpSt-1121</strain>
    </source>
</reference>
<feature type="domain" description="ABC transporter" evidence="4">
    <location>
        <begin position="9"/>
        <end position="262"/>
    </location>
</feature>
<evidence type="ECO:0000256" key="2">
    <source>
        <dbReference type="ARBA" id="ARBA00022741"/>
    </source>
</evidence>
<dbReference type="GO" id="GO:0016887">
    <property type="term" value="F:ATP hydrolysis activity"/>
    <property type="evidence" value="ECO:0007669"/>
    <property type="project" value="InterPro"/>
</dbReference>